<keyword evidence="6" id="KW-0325">Glycoprotein</keyword>
<sequence>MTSRQSMLSSLSHNIVCTDWKGPAPAGCCEPLAVTGADRFPNSRGVFDLGGLKVSDCFKMAPSLFEASRRRKFLLGTAIAENLLFSFILFGWGSLVLMLKAQGLYSKLCTGPDGNNTVTAAPALFEQKEDKQQVLFDELSGCDAQDRRLNLAFTVGSFLLSGMTFPIGIAMDKFGCRSLRMIGCLLVAVSCLLFAWSDRDMSDLLFLAVIFNGVGGTIMVYTSLQAIFDLGVSFRVMMMVMAAGSLLAFVNCVINYPSEPVPGPETMDFTIHTGLLFGRQNKISGKNFYSMVTTVGRRLSVGHSLKESETYTSKLALDYGGNVDAANGAGASAFRRAVCTFAFLGAAMVMSITHLRLMVFIGTLSELLQGLTQDAKIIDVYTYIFGLVQICCLISAPVIGALMDWKTQPPENSQPEDDVFADDQSIASAETVRTSSTTTSSTGSTSSRPSIRSSISLTEEEKARIMVQKVWNAAMAFFLTNLLTLLFGVLVLVPNLVVQVATFVLHTVIRAFMHTATAGLFAIMFQVSLFGSLIGLQAFFHAAFATLQYPLFIAVNGPLSGDPFWINVGLLVASLLNFALPVYLLRKSKEMEKELSWEEDMKILPPIPTEISIPIEKSVAYV</sequence>
<feature type="transmembrane region" description="Helical" evidence="8">
    <location>
        <begin position="177"/>
        <end position="197"/>
    </location>
</feature>
<feature type="transmembrane region" description="Helical" evidence="8">
    <location>
        <begin position="234"/>
        <end position="254"/>
    </location>
</feature>
<evidence type="ECO:0000313" key="9">
    <source>
        <dbReference type="EMBL" id="EEN58404.1"/>
    </source>
</evidence>
<feature type="region of interest" description="Disordered" evidence="7">
    <location>
        <begin position="430"/>
        <end position="454"/>
    </location>
</feature>
<evidence type="ECO:0000256" key="1">
    <source>
        <dbReference type="ARBA" id="ARBA00004651"/>
    </source>
</evidence>
<feature type="transmembrane region" description="Helical" evidence="8">
    <location>
        <begin position="470"/>
        <end position="490"/>
    </location>
</feature>
<keyword evidence="3 8" id="KW-0812">Transmembrane</keyword>
<evidence type="ECO:0000256" key="2">
    <source>
        <dbReference type="ARBA" id="ARBA00022475"/>
    </source>
</evidence>
<keyword evidence="2" id="KW-1003">Cell membrane</keyword>
<dbReference type="AlphaFoldDB" id="C3YMR3"/>
<reference evidence="9" key="1">
    <citation type="journal article" date="2008" name="Nature">
        <title>The amphioxus genome and the evolution of the chordate karyotype.</title>
        <authorList>
            <consortium name="US DOE Joint Genome Institute (JGI-PGF)"/>
            <person name="Putnam N.H."/>
            <person name="Butts T."/>
            <person name="Ferrier D.E.K."/>
            <person name="Furlong R.F."/>
            <person name="Hellsten U."/>
            <person name="Kawashima T."/>
            <person name="Robinson-Rechavi M."/>
            <person name="Shoguchi E."/>
            <person name="Terry A."/>
            <person name="Yu J.-K."/>
            <person name="Benito-Gutierrez E.L."/>
            <person name="Dubchak I."/>
            <person name="Garcia-Fernandez J."/>
            <person name="Gibson-Brown J.J."/>
            <person name="Grigoriev I.V."/>
            <person name="Horton A.C."/>
            <person name="de Jong P.J."/>
            <person name="Jurka J."/>
            <person name="Kapitonov V.V."/>
            <person name="Kohara Y."/>
            <person name="Kuroki Y."/>
            <person name="Lindquist E."/>
            <person name="Lucas S."/>
            <person name="Osoegawa K."/>
            <person name="Pennacchio L.A."/>
            <person name="Salamov A.A."/>
            <person name="Satou Y."/>
            <person name="Sauka-Spengler T."/>
            <person name="Schmutz J."/>
            <person name="Shin-I T."/>
            <person name="Toyoda A."/>
            <person name="Bronner-Fraser M."/>
            <person name="Fujiyama A."/>
            <person name="Holland L.Z."/>
            <person name="Holland P.W.H."/>
            <person name="Satoh N."/>
            <person name="Rokhsar D.S."/>
        </authorList>
    </citation>
    <scope>NUCLEOTIDE SEQUENCE [LARGE SCALE GENOMIC DNA]</scope>
    <source>
        <strain evidence="9">S238N-H82</strain>
        <tissue evidence="9">Testes</tissue>
    </source>
</reference>
<name>C3YMR3_BRAFL</name>
<dbReference type="InParanoid" id="C3YMR3"/>
<feature type="transmembrane region" description="Helical" evidence="8">
    <location>
        <begin position="341"/>
        <end position="361"/>
    </location>
</feature>
<dbReference type="eggNOG" id="ENOG502QTQJ">
    <property type="taxonomic scope" value="Eukaryota"/>
</dbReference>
<evidence type="ECO:0008006" key="10">
    <source>
        <dbReference type="Google" id="ProtNLM"/>
    </source>
</evidence>
<organism>
    <name type="scientific">Branchiostoma floridae</name>
    <name type="common">Florida lancelet</name>
    <name type="synonym">Amphioxus</name>
    <dbReference type="NCBI Taxonomy" id="7739"/>
    <lineage>
        <taxon>Eukaryota</taxon>
        <taxon>Metazoa</taxon>
        <taxon>Chordata</taxon>
        <taxon>Cephalochordata</taxon>
        <taxon>Leptocardii</taxon>
        <taxon>Amphioxiformes</taxon>
        <taxon>Branchiostomatidae</taxon>
        <taxon>Branchiostoma</taxon>
    </lineage>
</organism>
<feature type="transmembrane region" description="Helical" evidence="8">
    <location>
        <begin position="564"/>
        <end position="585"/>
    </location>
</feature>
<evidence type="ECO:0000256" key="7">
    <source>
        <dbReference type="SAM" id="MobiDB-lite"/>
    </source>
</evidence>
<evidence type="ECO:0000256" key="6">
    <source>
        <dbReference type="ARBA" id="ARBA00023180"/>
    </source>
</evidence>
<evidence type="ECO:0000256" key="5">
    <source>
        <dbReference type="ARBA" id="ARBA00023136"/>
    </source>
</evidence>
<keyword evidence="4 8" id="KW-1133">Transmembrane helix</keyword>
<accession>C3YMR3</accession>
<dbReference type="EMBL" id="GG666531">
    <property type="protein sequence ID" value="EEN58404.1"/>
    <property type="molecule type" value="Genomic_DNA"/>
</dbReference>
<feature type="transmembrane region" description="Helical" evidence="8">
    <location>
        <begin position="381"/>
        <end position="403"/>
    </location>
</feature>
<protein>
    <recommendedName>
        <fullName evidence="10">Large neutral amino acids transporter small subunit 4</fullName>
    </recommendedName>
</protein>
<dbReference type="PANTHER" id="PTHR20766:SF3">
    <property type="entry name" value="LARGE NEUTRAL AMINO ACIDS TRANSPORTER SMALL SUBUNIT 4-LIKE ISOFORM X1"/>
    <property type="match status" value="1"/>
</dbReference>
<dbReference type="GO" id="GO:0005886">
    <property type="term" value="C:plasma membrane"/>
    <property type="evidence" value="ECO:0007669"/>
    <property type="project" value="UniProtKB-SubCell"/>
</dbReference>
<feature type="compositionally biased region" description="Low complexity" evidence="7">
    <location>
        <begin position="431"/>
        <end position="454"/>
    </location>
</feature>
<comment type="subcellular location">
    <subcellularLocation>
        <location evidence="1">Cell membrane</location>
        <topology evidence="1">Multi-pass membrane protein</topology>
    </subcellularLocation>
</comment>
<dbReference type="InterPro" id="IPR036259">
    <property type="entry name" value="MFS_trans_sf"/>
</dbReference>
<evidence type="ECO:0000256" key="3">
    <source>
        <dbReference type="ARBA" id="ARBA00022692"/>
    </source>
</evidence>
<feature type="transmembrane region" description="Helical" evidence="8">
    <location>
        <begin position="496"/>
        <end position="513"/>
    </location>
</feature>
<evidence type="ECO:0000256" key="8">
    <source>
        <dbReference type="SAM" id="Phobius"/>
    </source>
</evidence>
<evidence type="ECO:0000256" key="4">
    <source>
        <dbReference type="ARBA" id="ARBA00022989"/>
    </source>
</evidence>
<feature type="transmembrane region" description="Helical" evidence="8">
    <location>
        <begin position="520"/>
        <end position="544"/>
    </location>
</feature>
<dbReference type="PANTHER" id="PTHR20766">
    <property type="entry name" value="LARGE NEUTRAL AMINO ACIDS TRANSPORTER SMALL SUBUNIT 4-LIKE ISOFORM X1"/>
    <property type="match status" value="1"/>
</dbReference>
<gene>
    <name evidence="9" type="ORF">BRAFLDRAFT_117039</name>
</gene>
<dbReference type="Gene3D" id="1.20.1250.20">
    <property type="entry name" value="MFS general substrate transporter like domains"/>
    <property type="match status" value="1"/>
</dbReference>
<keyword evidence="5 8" id="KW-0472">Membrane</keyword>
<feature type="transmembrane region" description="Helical" evidence="8">
    <location>
        <begin position="149"/>
        <end position="171"/>
    </location>
</feature>
<feature type="transmembrane region" description="Helical" evidence="8">
    <location>
        <begin position="204"/>
        <end position="228"/>
    </location>
</feature>
<feature type="transmembrane region" description="Helical" evidence="8">
    <location>
        <begin position="73"/>
        <end position="99"/>
    </location>
</feature>
<dbReference type="SUPFAM" id="SSF103473">
    <property type="entry name" value="MFS general substrate transporter"/>
    <property type="match status" value="1"/>
</dbReference>
<proteinExistence type="predicted"/>